<dbReference type="PANTHER" id="PTHR39166:SF1">
    <property type="entry name" value="BLL1166 PROTEIN"/>
    <property type="match status" value="1"/>
</dbReference>
<gene>
    <name evidence="1" type="ORF">MMF98_10560</name>
</gene>
<dbReference type="AlphaFoldDB" id="A0A9X1VTQ2"/>
<protein>
    <submittedName>
        <fullName evidence="1">Nucleotidyltransferase family protein</fullName>
    </submittedName>
</protein>
<comment type="caution">
    <text evidence="1">The sequence shown here is derived from an EMBL/GenBank/DDBJ whole genome shotgun (WGS) entry which is preliminary data.</text>
</comment>
<sequence>MNLAPASAETFTQDALQNPHNRAILERLPGLKLPDAWLVAGCLFQTVWNLRSGRPPIAGIKDYDLFYFDASDLSAQAEMAVQARVEACCADLGITVEIKNQARVHTWYPDYFGFPYPALTCSQDGLDRFLVRCTCVGLQACGAEPVLYAPNGLDELYQGILRPNPLCDHRTLFTRKVASYRARWGWLETRA</sequence>
<evidence type="ECO:0000313" key="1">
    <source>
        <dbReference type="EMBL" id="MCJ0763646.1"/>
    </source>
</evidence>
<evidence type="ECO:0000313" key="2">
    <source>
        <dbReference type="Proteomes" id="UP001139447"/>
    </source>
</evidence>
<organism evidence="1 2">
    <name type="scientific">Variovorax terrae</name>
    <dbReference type="NCBI Taxonomy" id="2923278"/>
    <lineage>
        <taxon>Bacteria</taxon>
        <taxon>Pseudomonadati</taxon>
        <taxon>Pseudomonadota</taxon>
        <taxon>Betaproteobacteria</taxon>
        <taxon>Burkholderiales</taxon>
        <taxon>Comamonadaceae</taxon>
        <taxon>Variovorax</taxon>
    </lineage>
</organism>
<dbReference type="PANTHER" id="PTHR39166">
    <property type="entry name" value="BLL1166 PROTEIN"/>
    <property type="match status" value="1"/>
</dbReference>
<dbReference type="Pfam" id="PF06042">
    <property type="entry name" value="NTP_transf_6"/>
    <property type="match status" value="1"/>
</dbReference>
<reference evidence="1" key="1">
    <citation type="submission" date="2022-03" db="EMBL/GenBank/DDBJ databases">
        <authorList>
            <person name="Woo C.Y."/>
        </authorList>
    </citation>
    <scope>NUCLEOTIDE SEQUENCE</scope>
    <source>
        <strain evidence="1">CYS-02</strain>
    </source>
</reference>
<dbReference type="Proteomes" id="UP001139447">
    <property type="component" value="Unassembled WGS sequence"/>
</dbReference>
<accession>A0A9X1VTQ2</accession>
<dbReference type="RefSeq" id="WP_243306229.1">
    <property type="nucleotide sequence ID" value="NZ_JALGBI010000001.1"/>
</dbReference>
<keyword evidence="2" id="KW-1185">Reference proteome</keyword>
<dbReference type="EMBL" id="JALGBI010000001">
    <property type="protein sequence ID" value="MCJ0763646.1"/>
    <property type="molecule type" value="Genomic_DNA"/>
</dbReference>
<dbReference type="InterPro" id="IPR009267">
    <property type="entry name" value="NTP_transf_6"/>
</dbReference>
<proteinExistence type="predicted"/>
<name>A0A9X1VTQ2_9BURK</name>